<sequence>MPKYSNIFNNDWVVQYKCIISADNTNGNFGGINQAGTNNVLSRLNQFFDAKLIATGCNAHILNNAIKNASNLLQIDLKKIIINIYFHFHTYTSRTLILKKICQDLEIEYKPLLWYSATRWLALAPSLNRIIYDVFIETLFLHKCVLRVEGNQVEFGIAAKKISFLIDNVECRMKAYFLPSKFIPILLSFNNNQQLFLKSKIIGFYEALLNYLKKWTLSVTLLSPLLYIIDRTDFTWTNVEQCVNIYNDINKLNHICRDDIFNKFVIIESSIQNLKSIMLWKEFYENIEFKKLFQFYYSLHSSNAYVEGIFTMANNYWTDQKTNLNVKTLKSVILLR</sequence>
<comment type="caution">
    <text evidence="1">The sequence shown here is derived from an EMBL/GenBank/DDBJ whole genome shotgun (WGS) entry which is preliminary data.</text>
</comment>
<dbReference type="Proteomes" id="UP000078046">
    <property type="component" value="Unassembled WGS sequence"/>
</dbReference>
<dbReference type="EMBL" id="LWCA01000487">
    <property type="protein sequence ID" value="OAF68230.1"/>
    <property type="molecule type" value="Genomic_DNA"/>
</dbReference>
<dbReference type="OrthoDB" id="6159421at2759"/>
<reference evidence="1 2" key="1">
    <citation type="submission" date="2016-04" db="EMBL/GenBank/DDBJ databases">
        <title>The genome of Intoshia linei affirms orthonectids as highly simplified spiralians.</title>
        <authorList>
            <person name="Mikhailov K.V."/>
            <person name="Slusarev G.S."/>
            <person name="Nikitin M.A."/>
            <person name="Logacheva M.D."/>
            <person name="Penin A."/>
            <person name="Aleoshin V."/>
            <person name="Panchin Y.V."/>
        </authorList>
    </citation>
    <scope>NUCLEOTIDE SEQUENCE [LARGE SCALE GENOMIC DNA]</scope>
    <source>
        <strain evidence="1">Intl2013</strain>
        <tissue evidence="1">Whole animal</tissue>
    </source>
</reference>
<evidence type="ECO:0008006" key="3">
    <source>
        <dbReference type="Google" id="ProtNLM"/>
    </source>
</evidence>
<evidence type="ECO:0000313" key="2">
    <source>
        <dbReference type="Proteomes" id="UP000078046"/>
    </source>
</evidence>
<name>A0A177B275_9BILA</name>
<dbReference type="PANTHER" id="PTHR37162:SF10">
    <property type="entry name" value="DUF4371 DOMAIN-CONTAINING PROTEIN"/>
    <property type="match status" value="1"/>
</dbReference>
<gene>
    <name evidence="1" type="ORF">A3Q56_04020</name>
</gene>
<organism evidence="1 2">
    <name type="scientific">Intoshia linei</name>
    <dbReference type="NCBI Taxonomy" id="1819745"/>
    <lineage>
        <taxon>Eukaryota</taxon>
        <taxon>Metazoa</taxon>
        <taxon>Spiralia</taxon>
        <taxon>Lophotrochozoa</taxon>
        <taxon>Mesozoa</taxon>
        <taxon>Orthonectida</taxon>
        <taxon>Rhopaluridae</taxon>
        <taxon>Intoshia</taxon>
    </lineage>
</organism>
<dbReference type="AlphaFoldDB" id="A0A177B275"/>
<dbReference type="PANTHER" id="PTHR37162">
    <property type="entry name" value="HAT FAMILY DIMERISATION DOMAINCONTAINING PROTEIN-RELATED"/>
    <property type="match status" value="1"/>
</dbReference>
<proteinExistence type="predicted"/>
<accession>A0A177B275</accession>
<evidence type="ECO:0000313" key="1">
    <source>
        <dbReference type="EMBL" id="OAF68230.1"/>
    </source>
</evidence>
<keyword evidence="2" id="KW-1185">Reference proteome</keyword>
<protein>
    <recommendedName>
        <fullName evidence="3">HAT C-terminal dimerisation domain-containing protein</fullName>
    </recommendedName>
</protein>